<protein>
    <submittedName>
        <fullName evidence="1">Uncharacterized protein</fullName>
    </submittedName>
</protein>
<dbReference type="Proteomes" id="UP000182344">
    <property type="component" value="Unassembled WGS sequence"/>
</dbReference>
<sequence length="97" mass="11279">MKTTIQVPIDKVLKVRAKEYVEELGYSSLQEYIRVFLKQSIIGKYNLFSNTYPPEYITPEQEAHLDKMVAQSDKEIKKGDFIKSSNIDELMAYLNRG</sequence>
<reference evidence="1 2" key="1">
    <citation type="journal article" date="2016" name="Environ. Microbiol.">
        <title>Genomic resolution of a cold subsurface aquifer community provides metabolic insights for novel microbes adapted to high CO concentrations.</title>
        <authorList>
            <person name="Probst A.J."/>
            <person name="Castelle C.J."/>
            <person name="Singh A."/>
            <person name="Brown C.T."/>
            <person name="Anantharaman K."/>
            <person name="Sharon I."/>
            <person name="Hug L.A."/>
            <person name="Burstein D."/>
            <person name="Emerson J.B."/>
            <person name="Thomas B.C."/>
            <person name="Banfield J.F."/>
        </authorList>
    </citation>
    <scope>NUCLEOTIDE SEQUENCE [LARGE SCALE GENOMIC DNA]</scope>
    <source>
        <strain evidence="1">CG2_30_35_20</strain>
    </source>
</reference>
<proteinExistence type="predicted"/>
<evidence type="ECO:0000313" key="2">
    <source>
        <dbReference type="Proteomes" id="UP000182344"/>
    </source>
</evidence>
<dbReference type="STRING" id="1805376.AUK05_02485"/>
<dbReference type="Gene3D" id="1.10.1220.10">
    <property type="entry name" value="Met repressor-like"/>
    <property type="match status" value="1"/>
</dbReference>
<dbReference type="GO" id="GO:0006355">
    <property type="term" value="P:regulation of DNA-templated transcription"/>
    <property type="evidence" value="ECO:0007669"/>
    <property type="project" value="InterPro"/>
</dbReference>
<organism evidence="1 2">
    <name type="scientific">Candidatus Shapirobacteria bacterium CG2_30_35_20</name>
    <dbReference type="NCBI Taxonomy" id="1805376"/>
    <lineage>
        <taxon>Bacteria</taxon>
        <taxon>Candidatus Shapironibacteriota</taxon>
    </lineage>
</organism>
<name>A0A1J5HYR8_9BACT</name>
<dbReference type="AlphaFoldDB" id="A0A1J5HYR8"/>
<accession>A0A1J5HYR8</accession>
<gene>
    <name evidence="1" type="ORF">AUK05_02485</name>
</gene>
<dbReference type="EMBL" id="MNZO01000035">
    <property type="protein sequence ID" value="OIP86962.1"/>
    <property type="molecule type" value="Genomic_DNA"/>
</dbReference>
<evidence type="ECO:0000313" key="1">
    <source>
        <dbReference type="EMBL" id="OIP86962.1"/>
    </source>
</evidence>
<dbReference type="InterPro" id="IPR013321">
    <property type="entry name" value="Arc_rbn_hlx_hlx"/>
</dbReference>
<comment type="caution">
    <text evidence="1">The sequence shown here is derived from an EMBL/GenBank/DDBJ whole genome shotgun (WGS) entry which is preliminary data.</text>
</comment>